<evidence type="ECO:0000256" key="1">
    <source>
        <dbReference type="SAM" id="Phobius"/>
    </source>
</evidence>
<dbReference type="Proteomes" id="UP001249020">
    <property type="component" value="Unassembled WGS sequence"/>
</dbReference>
<keyword evidence="1" id="KW-0472">Membrane</keyword>
<organism evidence="2 3">
    <name type="scientific">Brumicola blandensis</name>
    <dbReference type="NCBI Taxonomy" id="3075611"/>
    <lineage>
        <taxon>Bacteria</taxon>
        <taxon>Pseudomonadati</taxon>
        <taxon>Pseudomonadota</taxon>
        <taxon>Gammaproteobacteria</taxon>
        <taxon>Alteromonadales</taxon>
        <taxon>Alteromonadaceae</taxon>
        <taxon>Brumicola</taxon>
    </lineage>
</organism>
<sequence length="82" mass="9172">MHIQNQERSQHQAISVGCQAFMLVGFIIFITGVFSFGYALLASYLLPFKPDFLIIALVGLFAAFLGRIILRRGRRLAEVSVI</sequence>
<evidence type="ECO:0000313" key="3">
    <source>
        <dbReference type="Proteomes" id="UP001249020"/>
    </source>
</evidence>
<reference evidence="2 3" key="1">
    <citation type="submission" date="2023-09" db="EMBL/GenBank/DDBJ databases">
        <authorList>
            <person name="Rey-Velasco X."/>
        </authorList>
    </citation>
    <scope>NUCLEOTIDE SEQUENCE [LARGE SCALE GENOMIC DNA]</scope>
    <source>
        <strain evidence="2 3">W409</strain>
    </source>
</reference>
<feature type="transmembrane region" description="Helical" evidence="1">
    <location>
        <begin position="21"/>
        <end position="46"/>
    </location>
</feature>
<keyword evidence="1" id="KW-0812">Transmembrane</keyword>
<keyword evidence="1" id="KW-1133">Transmembrane helix</keyword>
<feature type="transmembrane region" description="Helical" evidence="1">
    <location>
        <begin position="52"/>
        <end position="70"/>
    </location>
</feature>
<protein>
    <submittedName>
        <fullName evidence="2">Uncharacterized protein</fullName>
    </submittedName>
</protein>
<evidence type="ECO:0000313" key="2">
    <source>
        <dbReference type="EMBL" id="MDT0583677.1"/>
    </source>
</evidence>
<name>A0AAW8R335_9ALTE</name>
<proteinExistence type="predicted"/>
<dbReference type="RefSeq" id="WP_311362446.1">
    <property type="nucleotide sequence ID" value="NZ_JAVRIE010000006.1"/>
</dbReference>
<dbReference type="EMBL" id="JAVRIE010000006">
    <property type="protein sequence ID" value="MDT0583677.1"/>
    <property type="molecule type" value="Genomic_DNA"/>
</dbReference>
<gene>
    <name evidence="2" type="ORF">RM544_14100</name>
</gene>
<accession>A0AAW8R335</accession>
<dbReference type="AlphaFoldDB" id="A0AAW8R335"/>
<keyword evidence="3" id="KW-1185">Reference proteome</keyword>
<comment type="caution">
    <text evidence="2">The sequence shown here is derived from an EMBL/GenBank/DDBJ whole genome shotgun (WGS) entry which is preliminary data.</text>
</comment>